<protein>
    <submittedName>
        <fullName evidence="1">Uncharacterized protein</fullName>
    </submittedName>
</protein>
<gene>
    <name evidence="1" type="ORF">PFR001_LOCUS4258</name>
</gene>
<dbReference type="EMBL" id="CAKLBC010000885">
    <property type="protein sequence ID" value="CAH0488796.1"/>
    <property type="molecule type" value="Genomic_DNA"/>
</dbReference>
<reference evidence="1 2" key="1">
    <citation type="submission" date="2021-11" db="EMBL/GenBank/DDBJ databases">
        <authorList>
            <person name="Islam A."/>
            <person name="Islam S."/>
            <person name="Flora M.S."/>
            <person name="Rahman M."/>
            <person name="Ziaur R.M."/>
            <person name="Epstein J.H."/>
            <person name="Hassan M."/>
            <person name="Klassen M."/>
            <person name="Woodard K."/>
            <person name="Webb A."/>
            <person name="Webby R.J."/>
            <person name="El Zowalaty M.E."/>
        </authorList>
    </citation>
    <scope>NUCLEOTIDE SEQUENCE [LARGE SCALE GENOMIC DNA]</scope>
    <source>
        <strain evidence="1">Pf1</strain>
    </source>
</reference>
<name>A0ABN8C6L3_9STRA</name>
<accession>A0ABN8C6L3</accession>
<sequence>MEPPFKPVSKDSQGSRARTSSAALIANLQYVPNVFKQQDVADSPVVSVLSSSTGSGITAMHFDDFSYMGSDIIGSRRTSLFRDSDIKMELGE</sequence>
<keyword evidence="2" id="KW-1185">Reference proteome</keyword>
<evidence type="ECO:0000313" key="1">
    <source>
        <dbReference type="EMBL" id="CAH0488796.1"/>
    </source>
</evidence>
<evidence type="ECO:0000313" key="2">
    <source>
        <dbReference type="Proteomes" id="UP001157938"/>
    </source>
</evidence>
<proteinExistence type="predicted"/>
<dbReference type="Proteomes" id="UP001157938">
    <property type="component" value="Unassembled WGS sequence"/>
</dbReference>
<organism evidence="1 2">
    <name type="scientific">Peronospora farinosa</name>
    <dbReference type="NCBI Taxonomy" id="134698"/>
    <lineage>
        <taxon>Eukaryota</taxon>
        <taxon>Sar</taxon>
        <taxon>Stramenopiles</taxon>
        <taxon>Oomycota</taxon>
        <taxon>Peronosporomycetes</taxon>
        <taxon>Peronosporales</taxon>
        <taxon>Peronosporaceae</taxon>
        <taxon>Peronospora</taxon>
    </lineage>
</organism>
<comment type="caution">
    <text evidence="1">The sequence shown here is derived from an EMBL/GenBank/DDBJ whole genome shotgun (WGS) entry which is preliminary data.</text>
</comment>